<keyword evidence="3" id="KW-1185">Reference proteome</keyword>
<dbReference type="Gene3D" id="1.20.5.2280">
    <property type="match status" value="1"/>
</dbReference>
<evidence type="ECO:0000313" key="2">
    <source>
        <dbReference type="EMBL" id="CAK0829116.1"/>
    </source>
</evidence>
<sequence>MDDGVPIVEMHDIATPDTPADAFAAARPPAFEEIAKSLRQEVRPPRTAIVKLESRFGQFEGAFGSQMKSVEERVSSMEERIEETDMRITNIERHVDAQDTHRPDLSAKELWDQIKALKVEVSMLKFARPVNSASSEVAKTLVIGGLQTLAP</sequence>
<dbReference type="EMBL" id="CAUYUJ010010335">
    <property type="protein sequence ID" value="CAK0829116.1"/>
    <property type="molecule type" value="Genomic_DNA"/>
</dbReference>
<reference evidence="2" key="1">
    <citation type="submission" date="2023-10" db="EMBL/GenBank/DDBJ databases">
        <authorList>
            <person name="Chen Y."/>
            <person name="Shah S."/>
            <person name="Dougan E. K."/>
            <person name="Thang M."/>
            <person name="Chan C."/>
        </authorList>
    </citation>
    <scope>NUCLEOTIDE SEQUENCE [LARGE SCALE GENOMIC DNA]</scope>
</reference>
<evidence type="ECO:0000256" key="1">
    <source>
        <dbReference type="SAM" id="Coils"/>
    </source>
</evidence>
<protein>
    <submittedName>
        <fullName evidence="2">Uncharacterized protein</fullName>
    </submittedName>
</protein>
<feature type="coiled-coil region" evidence="1">
    <location>
        <begin position="67"/>
        <end position="94"/>
    </location>
</feature>
<keyword evidence="1" id="KW-0175">Coiled coil</keyword>
<gene>
    <name evidence="2" type="ORF">PCOR1329_LOCUS28150</name>
</gene>
<name>A0ABN9SCW4_9DINO</name>
<proteinExistence type="predicted"/>
<accession>A0ABN9SCW4</accession>
<organism evidence="2 3">
    <name type="scientific">Prorocentrum cordatum</name>
    <dbReference type="NCBI Taxonomy" id="2364126"/>
    <lineage>
        <taxon>Eukaryota</taxon>
        <taxon>Sar</taxon>
        <taxon>Alveolata</taxon>
        <taxon>Dinophyceae</taxon>
        <taxon>Prorocentrales</taxon>
        <taxon>Prorocentraceae</taxon>
        <taxon>Prorocentrum</taxon>
    </lineage>
</organism>
<evidence type="ECO:0000313" key="3">
    <source>
        <dbReference type="Proteomes" id="UP001189429"/>
    </source>
</evidence>
<dbReference type="Proteomes" id="UP001189429">
    <property type="component" value="Unassembled WGS sequence"/>
</dbReference>
<comment type="caution">
    <text evidence="2">The sequence shown here is derived from an EMBL/GenBank/DDBJ whole genome shotgun (WGS) entry which is preliminary data.</text>
</comment>